<feature type="chain" id="PRO_5010255471" evidence="1">
    <location>
        <begin position="23"/>
        <end position="133"/>
    </location>
</feature>
<organism evidence="2 3">
    <name type="scientific">Lingula anatina</name>
    <name type="common">Brachiopod</name>
    <name type="synonym">Lingula unguis</name>
    <dbReference type="NCBI Taxonomy" id="7574"/>
    <lineage>
        <taxon>Eukaryota</taxon>
        <taxon>Metazoa</taxon>
        <taxon>Spiralia</taxon>
        <taxon>Lophotrochozoa</taxon>
        <taxon>Brachiopoda</taxon>
        <taxon>Linguliformea</taxon>
        <taxon>Lingulata</taxon>
        <taxon>Lingulida</taxon>
        <taxon>Linguloidea</taxon>
        <taxon>Lingulidae</taxon>
        <taxon>Lingula</taxon>
    </lineage>
</organism>
<keyword evidence="2" id="KW-1185">Reference proteome</keyword>
<dbReference type="KEGG" id="lak:106169126"/>
<feature type="signal peptide" evidence="1">
    <location>
        <begin position="1"/>
        <end position="22"/>
    </location>
</feature>
<dbReference type="AlphaFoldDB" id="A0A1S3J105"/>
<protein>
    <submittedName>
        <fullName evidence="3">Uncharacterized protein LOC106169126</fullName>
    </submittedName>
</protein>
<gene>
    <name evidence="3" type="primary">LOC106169126</name>
</gene>
<name>A0A1S3J105_LINAN</name>
<evidence type="ECO:0000313" key="2">
    <source>
        <dbReference type="Proteomes" id="UP000085678"/>
    </source>
</evidence>
<dbReference type="RefSeq" id="XP_013403943.1">
    <property type="nucleotide sequence ID" value="XM_013548489.1"/>
</dbReference>
<dbReference type="OrthoDB" id="6152270at2759"/>
<evidence type="ECO:0000256" key="1">
    <source>
        <dbReference type="SAM" id="SignalP"/>
    </source>
</evidence>
<sequence length="133" mass="14766">MAIRFLVLITATVLAFSKLATAGPSYNFYDEIAQAACTAMNTRAGWVYAVRRTCNSWTVPCQYICSSPSLAAQDPQVSSRGLECFNSLHVYQNRPILPSDIQSGTNKLGLKIYRYQTCYYGSCGPNYCCCRSK</sequence>
<dbReference type="GeneID" id="106169126"/>
<proteinExistence type="predicted"/>
<dbReference type="Proteomes" id="UP000085678">
    <property type="component" value="Unplaced"/>
</dbReference>
<reference evidence="3" key="1">
    <citation type="submission" date="2025-08" db="UniProtKB">
        <authorList>
            <consortium name="RefSeq"/>
        </authorList>
    </citation>
    <scope>IDENTIFICATION</scope>
    <source>
        <tissue evidence="3">Gonads</tissue>
    </source>
</reference>
<dbReference type="OMA" id="RRTCNSW"/>
<dbReference type="InParanoid" id="A0A1S3J105"/>
<evidence type="ECO:0000313" key="3">
    <source>
        <dbReference type="RefSeq" id="XP_013403943.1"/>
    </source>
</evidence>
<accession>A0A1S3J105</accession>
<keyword evidence="1" id="KW-0732">Signal</keyword>